<dbReference type="EMBL" id="HG808323">
    <property type="protein sequence ID" value="CDW61240.1"/>
    <property type="molecule type" value="Genomic_DNA"/>
</dbReference>
<dbReference type="GO" id="GO:0004252">
    <property type="term" value="F:serine-type endopeptidase activity"/>
    <property type="evidence" value="ECO:0007669"/>
    <property type="project" value="InterPro"/>
</dbReference>
<evidence type="ECO:0000256" key="5">
    <source>
        <dbReference type="ARBA" id="ARBA00022825"/>
    </source>
</evidence>
<dbReference type="InterPro" id="IPR043504">
    <property type="entry name" value="Peptidase_S1_PA_chymotrypsin"/>
</dbReference>
<keyword evidence="3" id="KW-0645">Protease</keyword>
<gene>
    <name evidence="7" type="ORF">TTRE_0000968601</name>
</gene>
<keyword evidence="5" id="KW-0720">Serine protease</keyword>
<reference evidence="7" key="2">
    <citation type="submission" date="2014-03" db="EMBL/GenBank/DDBJ databases">
        <title>The whipworm genome and dual-species transcriptomics of an intimate host-pathogen interaction.</title>
        <authorList>
            <person name="Foth B.J."/>
            <person name="Tsai I.J."/>
            <person name="Reid A.J."/>
            <person name="Bancroft A.J."/>
            <person name="Nichol S."/>
            <person name="Tracey A."/>
            <person name="Holroyd N."/>
            <person name="Cotton J.A."/>
            <person name="Stanley E.J."/>
            <person name="Zarowiecki M."/>
            <person name="Liu J.Z."/>
            <person name="Huckvale T."/>
            <person name="Cooper P.J."/>
            <person name="Grencis R.K."/>
            <person name="Berriman M."/>
        </authorList>
    </citation>
    <scope>NUCLEOTIDE SEQUENCE [LARGE SCALE GENOMIC DNA]</scope>
</reference>
<dbReference type="GO" id="GO:0005615">
    <property type="term" value="C:extracellular space"/>
    <property type="evidence" value="ECO:0007669"/>
    <property type="project" value="TreeGrafter"/>
</dbReference>
<dbReference type="PROSITE" id="PS00135">
    <property type="entry name" value="TRYPSIN_SER"/>
    <property type="match status" value="1"/>
</dbReference>
<proteinExistence type="predicted"/>
<evidence type="ECO:0000313" key="7">
    <source>
        <dbReference type="EMBL" id="CDW61240.1"/>
    </source>
</evidence>
<dbReference type="STRING" id="36087.A0A077ZQY8"/>
<evidence type="ECO:0000313" key="8">
    <source>
        <dbReference type="Proteomes" id="UP000030665"/>
    </source>
</evidence>
<protein>
    <submittedName>
        <fullName evidence="7">Trypsin domain containing protein</fullName>
    </submittedName>
</protein>
<feature type="non-terminal residue" evidence="7">
    <location>
        <position position="1"/>
    </location>
</feature>
<organism evidence="7 8">
    <name type="scientific">Trichuris trichiura</name>
    <name type="common">Whipworm</name>
    <name type="synonym">Trichocephalus trichiurus</name>
    <dbReference type="NCBI Taxonomy" id="36087"/>
    <lineage>
        <taxon>Eukaryota</taxon>
        <taxon>Metazoa</taxon>
        <taxon>Ecdysozoa</taxon>
        <taxon>Nematoda</taxon>
        <taxon>Enoplea</taxon>
        <taxon>Dorylaimia</taxon>
        <taxon>Trichinellida</taxon>
        <taxon>Trichuridae</taxon>
        <taxon>Trichuris</taxon>
    </lineage>
</organism>
<dbReference type="InterPro" id="IPR050127">
    <property type="entry name" value="Serine_Proteases_S1"/>
</dbReference>
<evidence type="ECO:0000256" key="1">
    <source>
        <dbReference type="ARBA" id="ARBA00004613"/>
    </source>
</evidence>
<dbReference type="Pfam" id="PF00089">
    <property type="entry name" value="Trypsin"/>
    <property type="match status" value="1"/>
</dbReference>
<dbReference type="PANTHER" id="PTHR24264">
    <property type="entry name" value="TRYPSIN-RELATED"/>
    <property type="match status" value="1"/>
</dbReference>
<keyword evidence="4" id="KW-0378">Hydrolase</keyword>
<keyword evidence="2" id="KW-0964">Secreted</keyword>
<dbReference type="Proteomes" id="UP000030665">
    <property type="component" value="Unassembled WGS sequence"/>
</dbReference>
<sequence length="232" mass="23922">GTLHGGKDSCQGDSGGPLVCEIDGKFTQYGVVSFGAGCGKMNYAGVYTLVSRFVDWLKKEEAKLPASSGYVEPYKNPDSEGLPKPAGFSFPSGLELPSGFQLPSTFQLPNGLQSAGTAYSPTAPQSPIFFKVVGLAVLADLEVPVVSAGLEVSEDTMILETLVDLGLGSTGGISGLGGFGGHDDFGNFGGFGGSLMDGFGKKPGKPGSKVTGSYTLTTYDGKGKPITQTYKY</sequence>
<reference evidence="7" key="1">
    <citation type="submission" date="2014-01" db="EMBL/GenBank/DDBJ databases">
        <authorList>
            <person name="Aslett M."/>
        </authorList>
    </citation>
    <scope>NUCLEOTIDE SEQUENCE</scope>
</reference>
<feature type="domain" description="Peptidase S1" evidence="6">
    <location>
        <begin position="1"/>
        <end position="62"/>
    </location>
</feature>
<dbReference type="OrthoDB" id="5912168at2759"/>
<evidence type="ECO:0000259" key="6">
    <source>
        <dbReference type="PROSITE" id="PS50240"/>
    </source>
</evidence>
<evidence type="ECO:0000256" key="4">
    <source>
        <dbReference type="ARBA" id="ARBA00022801"/>
    </source>
</evidence>
<dbReference type="SUPFAM" id="SSF50494">
    <property type="entry name" value="Trypsin-like serine proteases"/>
    <property type="match status" value="1"/>
</dbReference>
<evidence type="ECO:0000256" key="2">
    <source>
        <dbReference type="ARBA" id="ARBA00022525"/>
    </source>
</evidence>
<dbReference type="InterPro" id="IPR033116">
    <property type="entry name" value="TRYPSIN_SER"/>
</dbReference>
<evidence type="ECO:0000256" key="3">
    <source>
        <dbReference type="ARBA" id="ARBA00022670"/>
    </source>
</evidence>
<dbReference type="InterPro" id="IPR009003">
    <property type="entry name" value="Peptidase_S1_PA"/>
</dbReference>
<dbReference type="Gene3D" id="2.40.10.10">
    <property type="entry name" value="Trypsin-like serine proteases"/>
    <property type="match status" value="1"/>
</dbReference>
<keyword evidence="8" id="KW-1185">Reference proteome</keyword>
<dbReference type="GO" id="GO:0006508">
    <property type="term" value="P:proteolysis"/>
    <property type="evidence" value="ECO:0007669"/>
    <property type="project" value="UniProtKB-KW"/>
</dbReference>
<comment type="subcellular location">
    <subcellularLocation>
        <location evidence="1">Secreted</location>
    </subcellularLocation>
</comment>
<accession>A0A077ZQY8</accession>
<dbReference type="AlphaFoldDB" id="A0A077ZQY8"/>
<dbReference type="InterPro" id="IPR001254">
    <property type="entry name" value="Trypsin_dom"/>
</dbReference>
<dbReference type="PANTHER" id="PTHR24264:SF65">
    <property type="entry name" value="SRCR DOMAIN-CONTAINING PROTEIN"/>
    <property type="match status" value="1"/>
</dbReference>
<dbReference type="PROSITE" id="PS50240">
    <property type="entry name" value="TRYPSIN_DOM"/>
    <property type="match status" value="1"/>
</dbReference>
<name>A0A077ZQY8_TRITR</name>